<comment type="caution">
    <text evidence="1">The sequence shown here is derived from an EMBL/GenBank/DDBJ whole genome shotgun (WGS) entry which is preliminary data.</text>
</comment>
<sequence>MTTGVQHVNVPDVNAMSKTHMSCEKVNEFGDCEQDPPQQQNGGSNCVLVNELGACEDQQEVDNPPHTMDR</sequence>
<reference evidence="1 2" key="1">
    <citation type="submission" date="2016-10" db="EMBL/GenBank/DDBJ databases">
        <title>Evaluation of Human, Animal and Environmental Mycobacterium chelonae Isolates by Core Genome Phylogenomic Analysis, Targeted Gene Comparison, and Anti-microbial Susceptibility Patterns: A Tale of Mistaken Identities.</title>
        <authorList>
            <person name="Fogelson S.B."/>
            <person name="Camus A.C."/>
            <person name="Lorenz W."/>
            <person name="Vasireddy R."/>
            <person name="Vasireddy S."/>
            <person name="Smith T."/>
            <person name="Brown-Elliott B.A."/>
            <person name="Wallace R.J.Jr."/>
            <person name="Hasan N.A."/>
            <person name="Reischl U."/>
            <person name="Sanchez S."/>
        </authorList>
    </citation>
    <scope>NUCLEOTIDE SEQUENCE [LARGE SCALE GENOMIC DNA]</scope>
    <source>
        <strain evidence="1 2">8528</strain>
    </source>
</reference>
<name>A0ABX3C328_9MYCO</name>
<proteinExistence type="predicted"/>
<evidence type="ECO:0000313" key="2">
    <source>
        <dbReference type="Proteomes" id="UP000179621"/>
    </source>
</evidence>
<organism evidence="1 2">
    <name type="scientific">Mycobacteroides saopaulense</name>
    <dbReference type="NCBI Taxonomy" id="1578165"/>
    <lineage>
        <taxon>Bacteria</taxon>
        <taxon>Bacillati</taxon>
        <taxon>Actinomycetota</taxon>
        <taxon>Actinomycetes</taxon>
        <taxon>Mycobacteriales</taxon>
        <taxon>Mycobacteriaceae</taxon>
        <taxon>Mycobacteroides</taxon>
    </lineage>
</organism>
<protein>
    <submittedName>
        <fullName evidence="1">Uncharacterized protein</fullName>
    </submittedName>
</protein>
<gene>
    <name evidence="1" type="ORF">BKG73_07005</name>
</gene>
<dbReference type="EMBL" id="MLIH01000009">
    <property type="protein sequence ID" value="OHU11501.1"/>
    <property type="molecule type" value="Genomic_DNA"/>
</dbReference>
<dbReference type="Proteomes" id="UP000179621">
    <property type="component" value="Unassembled WGS sequence"/>
</dbReference>
<keyword evidence="2" id="KW-1185">Reference proteome</keyword>
<evidence type="ECO:0000313" key="1">
    <source>
        <dbReference type="EMBL" id="OHU11501.1"/>
    </source>
</evidence>
<accession>A0ABX3C328</accession>